<evidence type="ECO:0000313" key="2">
    <source>
        <dbReference type="Proteomes" id="UP001163324"/>
    </source>
</evidence>
<dbReference type="EMBL" id="CM047946">
    <property type="protein sequence ID" value="KAI9897773.1"/>
    <property type="molecule type" value="Genomic_DNA"/>
</dbReference>
<gene>
    <name evidence="1" type="ORF">N3K66_007629</name>
</gene>
<protein>
    <submittedName>
        <fullName evidence="1">Uncharacterized protein</fullName>
    </submittedName>
</protein>
<proteinExistence type="predicted"/>
<evidence type="ECO:0000313" key="1">
    <source>
        <dbReference type="EMBL" id="KAI9897773.1"/>
    </source>
</evidence>
<organism evidence="1 2">
    <name type="scientific">Trichothecium roseum</name>
    <dbReference type="NCBI Taxonomy" id="47278"/>
    <lineage>
        <taxon>Eukaryota</taxon>
        <taxon>Fungi</taxon>
        <taxon>Dikarya</taxon>
        <taxon>Ascomycota</taxon>
        <taxon>Pezizomycotina</taxon>
        <taxon>Sordariomycetes</taxon>
        <taxon>Hypocreomycetidae</taxon>
        <taxon>Hypocreales</taxon>
        <taxon>Hypocreales incertae sedis</taxon>
        <taxon>Trichothecium</taxon>
    </lineage>
</organism>
<keyword evidence="2" id="KW-1185">Reference proteome</keyword>
<comment type="caution">
    <text evidence="1">The sequence shown here is derived from an EMBL/GenBank/DDBJ whole genome shotgun (WGS) entry which is preliminary data.</text>
</comment>
<reference evidence="1" key="1">
    <citation type="submission" date="2022-10" db="EMBL/GenBank/DDBJ databases">
        <title>Complete Genome of Trichothecium roseum strain YXFP-22015, a Plant Pathogen Isolated from Citrus.</title>
        <authorList>
            <person name="Wang Y."/>
            <person name="Zhu L."/>
        </authorList>
    </citation>
    <scope>NUCLEOTIDE SEQUENCE</scope>
    <source>
        <strain evidence="1">YXFP-22015</strain>
    </source>
</reference>
<name>A0ACC0UUW8_9HYPO</name>
<sequence length="326" mass="32908">MLFALLMAAAGGASAAQITALPRLGNGVFVAANADSDACSTVFDQLAGCASSFGGVDAIATADPDDLMQCACCASSRKVADAYGDCSSYIVDEMPAMSTDADLYGQLGGFCEGIATCGPTGSNNDDDEPTSTSAQGAPSTTEGPSDDDLPSTTSDMDSITSSFAELDAGCSNLADMIDSCSMATPGFTDLGYASQAKCYCCGGRSSTWTDEFDQYASTCANWAVTAEPDTIYVVASRYATFCENFDDACEPATTTEDSSDSEPTGSPTETTETGTDAEETGDSDGSNGDGNGSGNGDDDDSLGSGLKVQVGAIMAAALFGGMAIIL</sequence>
<dbReference type="Proteomes" id="UP001163324">
    <property type="component" value="Chromosome 7"/>
</dbReference>
<accession>A0ACC0UUW8</accession>